<keyword evidence="1" id="KW-1133">Transmembrane helix</keyword>
<organism evidence="2 3">
    <name type="scientific">Candidatus Methanofishera endochildressiae</name>
    <dbReference type="NCBI Taxonomy" id="2738884"/>
    <lineage>
        <taxon>Bacteria</taxon>
        <taxon>Pseudomonadati</taxon>
        <taxon>Pseudomonadota</taxon>
        <taxon>Gammaproteobacteria</taxon>
        <taxon>Candidatus Methanofishera</taxon>
    </lineage>
</organism>
<evidence type="ECO:0000313" key="2">
    <source>
        <dbReference type="EMBL" id="NYT47300.1"/>
    </source>
</evidence>
<evidence type="ECO:0000313" key="3">
    <source>
        <dbReference type="Proteomes" id="UP000537890"/>
    </source>
</evidence>
<accession>A0A7Z0MPT9</accession>
<reference evidence="2 3" key="1">
    <citation type="submission" date="2020-05" db="EMBL/GenBank/DDBJ databases">
        <title>Horizontal transmission and recombination maintain forever young bacterial symbiont genomes.</title>
        <authorList>
            <person name="Russell S.L."/>
            <person name="Pepper-Tunick E."/>
            <person name="Svedberg J."/>
            <person name="Byrne A."/>
            <person name="Ruelas Castillo J."/>
            <person name="Vollmers C."/>
            <person name="Beinart R.A."/>
            <person name="Corbett-Detig R."/>
        </authorList>
    </citation>
    <scope>NUCLEOTIDE SEQUENCE [LARGE SCALE GENOMIC DNA]</scope>
    <source>
        <strain evidence="2">4727-3</strain>
    </source>
</reference>
<proteinExistence type="predicted"/>
<gene>
    <name evidence="2" type="ORF">H0A75_06685</name>
</gene>
<keyword evidence="1" id="KW-0812">Transmembrane</keyword>
<feature type="transmembrane region" description="Helical" evidence="1">
    <location>
        <begin position="44"/>
        <end position="69"/>
    </location>
</feature>
<evidence type="ECO:0000256" key="1">
    <source>
        <dbReference type="SAM" id="Phobius"/>
    </source>
</evidence>
<name>A0A7Z0MPT9_9GAMM</name>
<keyword evidence="1" id="KW-0472">Membrane</keyword>
<protein>
    <submittedName>
        <fullName evidence="2">Uncharacterized protein</fullName>
    </submittedName>
</protein>
<sequence length="70" mass="8356">MSSLLFSWVYDFQPQGRYIFPVIPIILVFFWKMIPLWNRIEKAVLISSVITLMVLSFYSFRVVALNYLFS</sequence>
<dbReference type="EMBL" id="JACCHS010000117">
    <property type="protein sequence ID" value="NYT47300.1"/>
    <property type="molecule type" value="Genomic_DNA"/>
</dbReference>
<feature type="transmembrane region" description="Helical" evidence="1">
    <location>
        <begin position="18"/>
        <end position="37"/>
    </location>
</feature>
<dbReference type="Proteomes" id="UP000537890">
    <property type="component" value="Unassembled WGS sequence"/>
</dbReference>
<comment type="caution">
    <text evidence="2">The sequence shown here is derived from an EMBL/GenBank/DDBJ whole genome shotgun (WGS) entry which is preliminary data.</text>
</comment>
<dbReference type="AlphaFoldDB" id="A0A7Z0MPT9"/>